<sequence>GAERVTFSLEHTIDPKEWNAKKEEVKHEDVYYFTLLNFKKYLTNRYHELKSEGKENILTILKNEAATYLTIQALKELPGKCLTLKMRKMACQNIMISF</sequence>
<dbReference type="EMBL" id="JAUFQU010000051">
    <property type="protein sequence ID" value="MDN3709664.1"/>
    <property type="molecule type" value="Genomic_DNA"/>
</dbReference>
<reference evidence="2" key="1">
    <citation type="journal article" date="2019" name="Int. J. Syst. Evol. Microbiol.">
        <title>The Global Catalogue of Microorganisms (GCM) 10K type strain sequencing project: providing services to taxonomists for standard genome sequencing and annotation.</title>
        <authorList>
            <consortium name="The Broad Institute Genomics Platform"/>
            <consortium name="The Broad Institute Genome Sequencing Center for Infectious Disease"/>
            <person name="Wu L."/>
            <person name="Ma J."/>
        </authorList>
    </citation>
    <scope>NUCLEOTIDE SEQUENCE [LARGE SCALE GENOMIC DNA]</scope>
    <source>
        <strain evidence="2">CECT 7184</strain>
    </source>
</reference>
<comment type="caution">
    <text evidence="1">The sequence shown here is derived from an EMBL/GenBank/DDBJ whole genome shotgun (WGS) entry which is preliminary data.</text>
</comment>
<gene>
    <name evidence="1" type="ORF">QW060_22155</name>
</gene>
<evidence type="ECO:0000313" key="2">
    <source>
        <dbReference type="Proteomes" id="UP001242368"/>
    </source>
</evidence>
<accession>A0ABT8CZK7</accession>
<dbReference type="RefSeq" id="WP_290365166.1">
    <property type="nucleotide sequence ID" value="NZ_JAUFQU010000051.1"/>
</dbReference>
<organism evidence="1 2">
    <name type="scientific">Paenimyroides ceti</name>
    <dbReference type="NCBI Taxonomy" id="395087"/>
    <lineage>
        <taxon>Bacteria</taxon>
        <taxon>Pseudomonadati</taxon>
        <taxon>Bacteroidota</taxon>
        <taxon>Flavobacteriia</taxon>
        <taxon>Flavobacteriales</taxon>
        <taxon>Flavobacteriaceae</taxon>
        <taxon>Paenimyroides</taxon>
    </lineage>
</organism>
<feature type="non-terminal residue" evidence="1">
    <location>
        <position position="1"/>
    </location>
</feature>
<evidence type="ECO:0000313" key="1">
    <source>
        <dbReference type="EMBL" id="MDN3709664.1"/>
    </source>
</evidence>
<keyword evidence="2" id="KW-1185">Reference proteome</keyword>
<proteinExistence type="predicted"/>
<name>A0ABT8CZK7_9FLAO</name>
<protein>
    <submittedName>
        <fullName evidence="1">Uncharacterized protein</fullName>
    </submittedName>
</protein>
<dbReference type="Proteomes" id="UP001242368">
    <property type="component" value="Unassembled WGS sequence"/>
</dbReference>